<sequence length="165" mass="18174">MNANPSAMYTTTIHTPVGFAVISGNEDGITSVRCSDQPGPDSAFVPAVLHKCARQLEEYFQNRRKSFDLPLCPQGTPFQRSVWQMLVEVPYGKTMSYLALTRRLGDEKAIRAVAAANGKNPIWIIIPCHRIIGSNGDLTGYAGGLGRKKWLLEHEQIANGQLSLF</sequence>
<feature type="active site" description="Nucleophile; methyl group acceptor" evidence="9">
    <location>
        <position position="128"/>
    </location>
</feature>
<dbReference type="InterPro" id="IPR001497">
    <property type="entry name" value="MethylDNA_cys_MeTrfase_AS"/>
</dbReference>
<gene>
    <name evidence="12" type="ORF">LX87_04271</name>
</gene>
<evidence type="ECO:0000256" key="9">
    <source>
        <dbReference type="HAMAP-Rule" id="MF_00772"/>
    </source>
</evidence>
<dbReference type="EC" id="2.1.1.63" evidence="9"/>
<dbReference type="InterPro" id="IPR036217">
    <property type="entry name" value="MethylDNA_cys_MeTrfase_DNAb"/>
</dbReference>
<dbReference type="Gene3D" id="3.30.160.70">
    <property type="entry name" value="Methylated DNA-protein cysteine methyltransferase domain"/>
    <property type="match status" value="1"/>
</dbReference>
<dbReference type="GO" id="GO:0005737">
    <property type="term" value="C:cytoplasm"/>
    <property type="evidence" value="ECO:0007669"/>
    <property type="project" value="UniProtKB-SubCell"/>
</dbReference>
<dbReference type="EMBL" id="QLMC01000005">
    <property type="protein sequence ID" value="RAJ94384.1"/>
    <property type="molecule type" value="Genomic_DNA"/>
</dbReference>
<evidence type="ECO:0000256" key="4">
    <source>
        <dbReference type="ARBA" id="ARBA00022603"/>
    </source>
</evidence>
<keyword evidence="13" id="KW-1185">Reference proteome</keyword>
<dbReference type="CDD" id="cd06445">
    <property type="entry name" value="ATase"/>
    <property type="match status" value="1"/>
</dbReference>
<dbReference type="FunFam" id="1.10.10.10:FF:000214">
    <property type="entry name" value="Methylated-DNA--protein-cysteine methyltransferase"/>
    <property type="match status" value="1"/>
</dbReference>
<dbReference type="SUPFAM" id="SSF46767">
    <property type="entry name" value="Methylated DNA-protein cysteine methyltransferase, C-terminal domain"/>
    <property type="match status" value="1"/>
</dbReference>
<keyword evidence="4 9" id="KW-0489">Methyltransferase</keyword>
<keyword evidence="5 9" id="KW-0808">Transferase</keyword>
<dbReference type="HAMAP" id="MF_00772">
    <property type="entry name" value="OGT"/>
    <property type="match status" value="1"/>
</dbReference>
<dbReference type="InterPro" id="IPR036631">
    <property type="entry name" value="MGMT_N_sf"/>
</dbReference>
<dbReference type="PANTHER" id="PTHR10815:SF13">
    <property type="entry name" value="METHYLATED-DNA--PROTEIN-CYSTEINE METHYLTRANSFERASE"/>
    <property type="match status" value="1"/>
</dbReference>
<evidence type="ECO:0000256" key="2">
    <source>
        <dbReference type="ARBA" id="ARBA00008711"/>
    </source>
</evidence>
<comment type="catalytic activity">
    <reaction evidence="8 9">
        <text>a 6-O-methyl-2'-deoxyguanosine in DNA + L-cysteinyl-[protein] = S-methyl-L-cysteinyl-[protein] + a 2'-deoxyguanosine in DNA</text>
        <dbReference type="Rhea" id="RHEA:24000"/>
        <dbReference type="Rhea" id="RHEA-COMP:10131"/>
        <dbReference type="Rhea" id="RHEA-COMP:10132"/>
        <dbReference type="Rhea" id="RHEA-COMP:11367"/>
        <dbReference type="Rhea" id="RHEA-COMP:11368"/>
        <dbReference type="ChEBI" id="CHEBI:29950"/>
        <dbReference type="ChEBI" id="CHEBI:82612"/>
        <dbReference type="ChEBI" id="CHEBI:85445"/>
        <dbReference type="ChEBI" id="CHEBI:85448"/>
        <dbReference type="EC" id="2.1.1.63"/>
    </reaction>
</comment>
<feature type="domain" description="Methylated-DNA-[protein]-cysteine S-methyltransferase DNA binding" evidence="10">
    <location>
        <begin position="77"/>
        <end position="156"/>
    </location>
</feature>
<evidence type="ECO:0000256" key="7">
    <source>
        <dbReference type="ARBA" id="ARBA00023204"/>
    </source>
</evidence>
<dbReference type="GO" id="GO:0006307">
    <property type="term" value="P:DNA alkylation repair"/>
    <property type="evidence" value="ECO:0007669"/>
    <property type="project" value="UniProtKB-UniRule"/>
</dbReference>
<evidence type="ECO:0000256" key="6">
    <source>
        <dbReference type="ARBA" id="ARBA00022763"/>
    </source>
</evidence>
<evidence type="ECO:0000313" key="13">
    <source>
        <dbReference type="Proteomes" id="UP000248790"/>
    </source>
</evidence>
<keyword evidence="6 9" id="KW-0227">DNA damage</keyword>
<dbReference type="Proteomes" id="UP000248790">
    <property type="component" value="Unassembled WGS sequence"/>
</dbReference>
<comment type="function">
    <text evidence="9">Involved in the cellular defense against the biological effects of O6-methylguanine (O6-MeG) and O4-methylthymine (O4-MeT) in DNA. Repairs the methylated nucleobase in DNA by stoichiometrically transferring the methyl group to a cysteine residue in the enzyme. This is a suicide reaction: the enzyme is irreversibly inactivated.</text>
</comment>
<organism evidence="12 13">
    <name type="scientific">Larkinella arboricola</name>
    <dbReference type="NCBI Taxonomy" id="643671"/>
    <lineage>
        <taxon>Bacteria</taxon>
        <taxon>Pseudomonadati</taxon>
        <taxon>Bacteroidota</taxon>
        <taxon>Cytophagia</taxon>
        <taxon>Cytophagales</taxon>
        <taxon>Spirosomataceae</taxon>
        <taxon>Larkinella</taxon>
    </lineage>
</organism>
<keyword evidence="7 9" id="KW-0234">DNA repair</keyword>
<feature type="domain" description="Methylguanine DNA methyltransferase ribonuclease-like" evidence="11">
    <location>
        <begin position="8"/>
        <end position="71"/>
    </location>
</feature>
<protein>
    <recommendedName>
        <fullName evidence="9">Methylated-DNA--protein-cysteine methyltransferase</fullName>
        <ecNumber evidence="9">2.1.1.63</ecNumber>
    </recommendedName>
    <alternativeName>
        <fullName evidence="9">6-O-methylguanine-DNA methyltransferase</fullName>
        <shortName evidence="9">MGMT</shortName>
    </alternativeName>
    <alternativeName>
        <fullName evidence="9">O-6-methylguanine-DNA-alkyltransferase</fullName>
    </alternativeName>
</protein>
<dbReference type="Pfam" id="PF01035">
    <property type="entry name" value="DNA_binding_1"/>
    <property type="match status" value="1"/>
</dbReference>
<dbReference type="GO" id="GO:0032259">
    <property type="term" value="P:methylation"/>
    <property type="evidence" value="ECO:0007669"/>
    <property type="project" value="UniProtKB-KW"/>
</dbReference>
<dbReference type="InterPro" id="IPR036388">
    <property type="entry name" value="WH-like_DNA-bd_sf"/>
</dbReference>
<evidence type="ECO:0000256" key="1">
    <source>
        <dbReference type="ARBA" id="ARBA00001286"/>
    </source>
</evidence>
<dbReference type="AlphaFoldDB" id="A0A327WQ84"/>
<evidence type="ECO:0000313" key="12">
    <source>
        <dbReference type="EMBL" id="RAJ94384.1"/>
    </source>
</evidence>
<dbReference type="PROSITE" id="PS00374">
    <property type="entry name" value="MGMT"/>
    <property type="match status" value="1"/>
</dbReference>
<evidence type="ECO:0000256" key="8">
    <source>
        <dbReference type="ARBA" id="ARBA00049348"/>
    </source>
</evidence>
<dbReference type="GO" id="GO:0003908">
    <property type="term" value="F:methylated-DNA-[protein]-cysteine S-methyltransferase activity"/>
    <property type="evidence" value="ECO:0007669"/>
    <property type="project" value="UniProtKB-UniRule"/>
</dbReference>
<dbReference type="InterPro" id="IPR008332">
    <property type="entry name" value="MethylG_MeTrfase_N"/>
</dbReference>
<name>A0A327WQ84_LARAB</name>
<evidence type="ECO:0000259" key="10">
    <source>
        <dbReference type="Pfam" id="PF01035"/>
    </source>
</evidence>
<dbReference type="SUPFAM" id="SSF53155">
    <property type="entry name" value="Methylated DNA-protein cysteine methyltransferase domain"/>
    <property type="match status" value="1"/>
</dbReference>
<proteinExistence type="inferred from homology"/>
<comment type="similarity">
    <text evidence="2 9">Belongs to the MGMT family.</text>
</comment>
<comment type="subcellular location">
    <subcellularLocation>
        <location evidence="9">Cytoplasm</location>
    </subcellularLocation>
</comment>
<dbReference type="Gene3D" id="1.10.10.10">
    <property type="entry name" value="Winged helix-like DNA-binding domain superfamily/Winged helix DNA-binding domain"/>
    <property type="match status" value="1"/>
</dbReference>
<accession>A0A327WQ84</accession>
<dbReference type="InterPro" id="IPR023546">
    <property type="entry name" value="MGMT"/>
</dbReference>
<comment type="catalytic activity">
    <reaction evidence="1 9">
        <text>a 4-O-methyl-thymidine in DNA + L-cysteinyl-[protein] = a thymidine in DNA + S-methyl-L-cysteinyl-[protein]</text>
        <dbReference type="Rhea" id="RHEA:53428"/>
        <dbReference type="Rhea" id="RHEA-COMP:10131"/>
        <dbReference type="Rhea" id="RHEA-COMP:10132"/>
        <dbReference type="Rhea" id="RHEA-COMP:13555"/>
        <dbReference type="Rhea" id="RHEA-COMP:13556"/>
        <dbReference type="ChEBI" id="CHEBI:29950"/>
        <dbReference type="ChEBI" id="CHEBI:82612"/>
        <dbReference type="ChEBI" id="CHEBI:137386"/>
        <dbReference type="ChEBI" id="CHEBI:137387"/>
        <dbReference type="EC" id="2.1.1.63"/>
    </reaction>
</comment>
<comment type="caution">
    <text evidence="12">The sequence shown here is derived from an EMBL/GenBank/DDBJ whole genome shotgun (WGS) entry which is preliminary data.</text>
</comment>
<evidence type="ECO:0000259" key="11">
    <source>
        <dbReference type="Pfam" id="PF02870"/>
    </source>
</evidence>
<dbReference type="Pfam" id="PF02870">
    <property type="entry name" value="Methyltransf_1N"/>
    <property type="match status" value="1"/>
</dbReference>
<comment type="miscellaneous">
    <text evidence="9">This enzyme catalyzes only one turnover and therefore is not strictly catalytic. According to one definition, an enzyme is a biocatalyst that acts repeatedly and over many reaction cycles.</text>
</comment>
<dbReference type="InterPro" id="IPR014048">
    <property type="entry name" value="MethylDNA_cys_MeTrfase_DNA-bd"/>
</dbReference>
<reference evidence="12 13" key="1">
    <citation type="submission" date="2018-06" db="EMBL/GenBank/DDBJ databases">
        <title>Genomic Encyclopedia of Archaeal and Bacterial Type Strains, Phase II (KMG-II): from individual species to whole genera.</title>
        <authorList>
            <person name="Goeker M."/>
        </authorList>
    </citation>
    <scope>NUCLEOTIDE SEQUENCE [LARGE SCALE GENOMIC DNA]</scope>
    <source>
        <strain evidence="12 13">DSM 21851</strain>
    </source>
</reference>
<dbReference type="PANTHER" id="PTHR10815">
    <property type="entry name" value="METHYLATED-DNA--PROTEIN-CYSTEINE METHYLTRANSFERASE"/>
    <property type="match status" value="1"/>
</dbReference>
<keyword evidence="3 9" id="KW-0963">Cytoplasm</keyword>
<evidence type="ECO:0000256" key="5">
    <source>
        <dbReference type="ARBA" id="ARBA00022679"/>
    </source>
</evidence>
<evidence type="ECO:0000256" key="3">
    <source>
        <dbReference type="ARBA" id="ARBA00022490"/>
    </source>
</evidence>
<dbReference type="NCBIfam" id="TIGR00589">
    <property type="entry name" value="ogt"/>
    <property type="match status" value="1"/>
</dbReference>